<accession>A0A6A8M8N7</accession>
<proteinExistence type="predicted"/>
<reference evidence="2" key="1">
    <citation type="submission" date="2019-09" db="EMBL/GenBank/DDBJ databases">
        <title>In-depth cultivation of the pig gut microbiome towards novel bacterial diversity and tailored functional studies.</title>
        <authorList>
            <person name="Wylensek D."/>
            <person name="Hitch T.C.A."/>
            <person name="Clavel T."/>
        </authorList>
    </citation>
    <scope>NUCLEOTIDE SEQUENCE</scope>
    <source>
        <strain evidence="2">RF-744-FAT-WT-3</strain>
    </source>
</reference>
<dbReference type="RefSeq" id="WP_118116850.1">
    <property type="nucleotide sequence ID" value="NZ_VUNB01000008.1"/>
</dbReference>
<feature type="coiled-coil region" evidence="1">
    <location>
        <begin position="65"/>
        <end position="92"/>
    </location>
</feature>
<gene>
    <name evidence="2" type="ORF">FYJ66_08990</name>
</gene>
<dbReference type="AlphaFoldDB" id="A0A6A8M8N7"/>
<sequence>MSRNSKAYDQEFKENVINYVLEHPEEKYTALGNKFGVHPTTIAGWMKQYRSNDNQVIVRGSGNYASDEAKEIAKLKKELKDTKDALEVLKKAIGILGK</sequence>
<dbReference type="SUPFAM" id="SSF46689">
    <property type="entry name" value="Homeodomain-like"/>
    <property type="match status" value="1"/>
</dbReference>
<dbReference type="Pfam" id="PF01527">
    <property type="entry name" value="HTH_Tnp_1"/>
    <property type="match status" value="1"/>
</dbReference>
<name>A0A6A8M8N7_9FIRM</name>
<dbReference type="GO" id="GO:0006313">
    <property type="term" value="P:DNA transposition"/>
    <property type="evidence" value="ECO:0007669"/>
    <property type="project" value="InterPro"/>
</dbReference>
<evidence type="ECO:0000256" key="1">
    <source>
        <dbReference type="SAM" id="Coils"/>
    </source>
</evidence>
<dbReference type="GO" id="GO:0003677">
    <property type="term" value="F:DNA binding"/>
    <property type="evidence" value="ECO:0007669"/>
    <property type="project" value="InterPro"/>
</dbReference>
<keyword evidence="1" id="KW-0175">Coiled coil</keyword>
<dbReference type="InterPro" id="IPR002514">
    <property type="entry name" value="Transposase_8"/>
</dbReference>
<evidence type="ECO:0000313" key="2">
    <source>
        <dbReference type="EMBL" id="MST69712.1"/>
    </source>
</evidence>
<dbReference type="InterPro" id="IPR009057">
    <property type="entry name" value="Homeodomain-like_sf"/>
</dbReference>
<protein>
    <submittedName>
        <fullName evidence="2">Transposase</fullName>
    </submittedName>
</protein>
<dbReference type="EMBL" id="VUNB01000008">
    <property type="protein sequence ID" value="MST69712.1"/>
    <property type="molecule type" value="Genomic_DNA"/>
</dbReference>
<dbReference type="GO" id="GO:0004803">
    <property type="term" value="F:transposase activity"/>
    <property type="evidence" value="ECO:0007669"/>
    <property type="project" value="InterPro"/>
</dbReference>
<organism evidence="2">
    <name type="scientific">Baileyella intestinalis</name>
    <dbReference type="NCBI Taxonomy" id="2606709"/>
    <lineage>
        <taxon>Bacteria</taxon>
        <taxon>Bacillati</taxon>
        <taxon>Bacillota</taxon>
        <taxon>Clostridia</taxon>
        <taxon>Peptostreptococcales</taxon>
        <taxon>Anaerovoracaceae</taxon>
        <taxon>Baileyella</taxon>
    </lineage>
</organism>
<dbReference type="Gene3D" id="1.10.10.60">
    <property type="entry name" value="Homeodomain-like"/>
    <property type="match status" value="1"/>
</dbReference>
<dbReference type="GeneID" id="93157684"/>
<comment type="caution">
    <text evidence="2">The sequence shown here is derived from an EMBL/GenBank/DDBJ whole genome shotgun (WGS) entry which is preliminary data.</text>
</comment>